<sequence length="185" mass="19871">MLNDDPDDPVLVRPWWWLVWLTTATLAFIGLAALFRWWGTTLWALAAPVVIVLVVLALGARRTASPDGAHGLVTQAARTAGRLVVPQHVDRVPALVEEAAGGVRALELTSSSAATARLETGVSWRSWGERITLRYRPAPGGGTEIAARCDPAFWLTVHDHGRGAADLEQLLDGIERAAAAEDARA</sequence>
<proteinExistence type="predicted"/>
<feature type="transmembrane region" description="Helical" evidence="1">
    <location>
        <begin position="42"/>
        <end position="60"/>
    </location>
</feature>
<gene>
    <name evidence="2" type="ORF">NBM05_14945</name>
</gene>
<keyword evidence="3" id="KW-1185">Reference proteome</keyword>
<evidence type="ECO:0000313" key="2">
    <source>
        <dbReference type="EMBL" id="MCP3427267.1"/>
    </source>
</evidence>
<evidence type="ECO:0000256" key="1">
    <source>
        <dbReference type="SAM" id="Phobius"/>
    </source>
</evidence>
<feature type="transmembrane region" description="Helical" evidence="1">
    <location>
        <begin position="15"/>
        <end position="35"/>
    </location>
</feature>
<dbReference type="AlphaFoldDB" id="A0A9X2KIU6"/>
<evidence type="ECO:0000313" key="3">
    <source>
        <dbReference type="Proteomes" id="UP001139502"/>
    </source>
</evidence>
<accession>A0A9X2KIU6</accession>
<keyword evidence="1" id="KW-0472">Membrane</keyword>
<comment type="caution">
    <text evidence="2">The sequence shown here is derived from an EMBL/GenBank/DDBJ whole genome shotgun (WGS) entry which is preliminary data.</text>
</comment>
<reference evidence="2" key="1">
    <citation type="submission" date="2022-06" db="EMBL/GenBank/DDBJ databases">
        <title>Rothia sp. isolated from sandalwood seedling.</title>
        <authorList>
            <person name="Tuikhar N."/>
            <person name="Kirdat K."/>
            <person name="Thorat V."/>
            <person name="Swetha P."/>
            <person name="Padma S."/>
            <person name="Sundararaj R."/>
            <person name="Yadav A."/>
        </authorList>
    </citation>
    <scope>NUCLEOTIDE SEQUENCE</scope>
    <source>
        <strain evidence="2">AR01</strain>
    </source>
</reference>
<name>A0A9X2KIU6_9MICC</name>
<keyword evidence="1" id="KW-1133">Transmembrane helix</keyword>
<dbReference type="RefSeq" id="WP_254169076.1">
    <property type="nucleotide sequence ID" value="NZ_JANAFB010000069.1"/>
</dbReference>
<dbReference type="Proteomes" id="UP001139502">
    <property type="component" value="Unassembled WGS sequence"/>
</dbReference>
<keyword evidence="1" id="KW-0812">Transmembrane</keyword>
<dbReference type="EMBL" id="JANAFB010000069">
    <property type="protein sequence ID" value="MCP3427267.1"/>
    <property type="molecule type" value="Genomic_DNA"/>
</dbReference>
<protein>
    <submittedName>
        <fullName evidence="2">Uncharacterized protein</fullName>
    </submittedName>
</protein>
<organism evidence="2 3">
    <name type="scientific">Rothia santali</name>
    <dbReference type="NCBI Taxonomy" id="2949643"/>
    <lineage>
        <taxon>Bacteria</taxon>
        <taxon>Bacillati</taxon>
        <taxon>Actinomycetota</taxon>
        <taxon>Actinomycetes</taxon>
        <taxon>Micrococcales</taxon>
        <taxon>Micrococcaceae</taxon>
        <taxon>Rothia</taxon>
    </lineage>
</organism>